<dbReference type="Gene3D" id="3.30.420.10">
    <property type="entry name" value="Ribonuclease H-like superfamily/Ribonuclease H"/>
    <property type="match status" value="1"/>
</dbReference>
<dbReference type="Pfam" id="PF07727">
    <property type="entry name" value="RVT_2"/>
    <property type="match status" value="2"/>
</dbReference>
<evidence type="ECO:0000256" key="2">
    <source>
        <dbReference type="SAM" id="MobiDB-lite"/>
    </source>
</evidence>
<accession>Q2HT49</accession>
<dbReference type="InterPro" id="IPR012337">
    <property type="entry name" value="RNaseH-like_sf"/>
</dbReference>
<dbReference type="EMBL" id="AC150777">
    <property type="protein sequence ID" value="ABD32757.1"/>
    <property type="molecule type" value="Genomic_DNA"/>
</dbReference>
<organism evidence="4">
    <name type="scientific">Medicago truncatula</name>
    <name type="common">Barrel medic</name>
    <name type="synonym">Medicago tribuloides</name>
    <dbReference type="NCBI Taxonomy" id="3880"/>
    <lineage>
        <taxon>Eukaryota</taxon>
        <taxon>Viridiplantae</taxon>
        <taxon>Streptophyta</taxon>
        <taxon>Embryophyta</taxon>
        <taxon>Tracheophyta</taxon>
        <taxon>Spermatophyta</taxon>
        <taxon>Magnoliopsida</taxon>
        <taxon>eudicotyledons</taxon>
        <taxon>Gunneridae</taxon>
        <taxon>Pentapetalae</taxon>
        <taxon>rosids</taxon>
        <taxon>fabids</taxon>
        <taxon>Fabales</taxon>
        <taxon>Fabaceae</taxon>
        <taxon>Papilionoideae</taxon>
        <taxon>50 kb inversion clade</taxon>
        <taxon>NPAAA clade</taxon>
        <taxon>Hologalegina</taxon>
        <taxon>IRL clade</taxon>
        <taxon>Trifolieae</taxon>
        <taxon>Medicago</taxon>
    </lineage>
</organism>
<gene>
    <name evidence="4" type="ORF">MtrDRAFT_AC150777g32v1</name>
</gene>
<feature type="region of interest" description="Disordered" evidence="2">
    <location>
        <begin position="769"/>
        <end position="801"/>
    </location>
</feature>
<dbReference type="GO" id="GO:0003676">
    <property type="term" value="F:nucleic acid binding"/>
    <property type="evidence" value="ECO:0007669"/>
    <property type="project" value="InterPro"/>
</dbReference>
<evidence type="ECO:0000256" key="1">
    <source>
        <dbReference type="ARBA" id="ARBA00022750"/>
    </source>
</evidence>
<dbReference type="PANTHER" id="PTHR37610:SF100">
    <property type="entry name" value="COPIA-LIKE POLYPROTEIN_RETROTRANSPOSON"/>
    <property type="match status" value="1"/>
</dbReference>
<dbReference type="GO" id="GO:0015074">
    <property type="term" value="P:DNA integration"/>
    <property type="evidence" value="ECO:0007669"/>
    <property type="project" value="InterPro"/>
</dbReference>
<evidence type="ECO:0000313" key="4">
    <source>
        <dbReference type="EMBL" id="ABD32757.1"/>
    </source>
</evidence>
<dbReference type="InterPro" id="IPR001584">
    <property type="entry name" value="Integrase_cat-core"/>
</dbReference>
<dbReference type="AlphaFoldDB" id="Q2HT49"/>
<keyword evidence="1" id="KW-0064">Aspartyl protease</keyword>
<dbReference type="InterPro" id="IPR043502">
    <property type="entry name" value="DNA/RNA_pol_sf"/>
</dbReference>
<dbReference type="GO" id="GO:0004190">
    <property type="term" value="F:aspartic-type endopeptidase activity"/>
    <property type="evidence" value="ECO:0007669"/>
    <property type="project" value="UniProtKB-KW"/>
</dbReference>
<dbReference type="InterPro" id="IPR005162">
    <property type="entry name" value="Retrotrans_gag_dom"/>
</dbReference>
<sequence length="1157" mass="130282">MVRGNSAPSNSDSPYYIHPSDGPSSLIITPKLNGSNYLAWHRSMQRALGAKNKLVFLDGSISVPDIDDLNRQAWERCNHLIHSWIVNSVTESIAQTIVFHDTALSAWDDLKECFSKVDRVRVLSLRSTINNLKQGTKSVLDYFIELCTLWDELNSHRPIPNCTCIHPCRCESIRLAKYYRTEDQILQFLTGLNDTFSVVKTQILLMDPLPPINKVYSLVVQEESQNIVFSTPSISDDSSISVNASDARKFYPRGKGTSSTSANKGKDRFCTFCNRYNHTIEFCYLKYGHPNFNKGNSSANNAVSEASDTNNSIGTNDVVAPDSKFSLTQEKYDHLVALLQQANLLSSVSPPTGPISNHVHTSTISSVPDTQQTGISSVVSCAIDSASHHWILDSGANNHICSSSLCFTSFYKIKPTNVNLPNKTTVLVQYAGNVSFSSSLYLTNVLYCPTFNLNLISVSKMCKSLSCFVNFSTDSCIIQELSTKRMIGLGENIHGLYRLVVSADSFQSPSHRFNNNLFVSCNNVSQSHFIVIPNSALWHYRMGHLSHQRLSHMQSFLSISSAKFDLLHFDIWGPLACPSVHNHKYFLTIVDDFSRFVWIILLKNKSDVSMHVKNFINMIHTQYNITPKTVRSDNGPEFLLTDFYASKGIIHHRSCVETPQQNARVERKHQHILNVARALNFGVMLSVMLFSLLTEFLLLYLVTKHLINSSRKCCFLGYKSGFKGFVLFDLHSREIFISRNVIFHDHILPYPPSSEKNLEYFPFSSLQPSDSTSISTKTPSPPIESPSSSSPPQRISSRIKHSPPHFKDYICQSSSSSSSNNNTHVVSYPISHYLSYNKLSNDHLHFALSLTTHTEPKSYTEASKFDCWNKAMETELAALEQIGTWKLVDLPPNIKPIGCRWGLDYFDTYSPVAKLTTVRLIIALASIHHWFIHQLDVNNAFLHGELQENVYMQLPPGVKSSKPNQQANSDHSLFTKSSSSTFTILLVYVDDIILAGNSLSEFQNIKDILHQSFKIKDLGQLKYFLGLEVAHSKQGISLCQRKYCLDLLADSGLVNSKPVSTPSDRSIKLHNDSSPLYEDISSYRRLIGRLLYLNTTRPDITFITQQLSQFLTKPTQIHYTAAMRVLRYLKSYPGKGLLFPRDSTIQLLGFSDVLFLS</sequence>
<dbReference type="Pfam" id="PF03732">
    <property type="entry name" value="Retrotrans_gag"/>
    <property type="match status" value="1"/>
</dbReference>
<dbReference type="PANTHER" id="PTHR37610">
    <property type="entry name" value="CCHC-TYPE DOMAIN-CONTAINING PROTEIN"/>
    <property type="match status" value="1"/>
</dbReference>
<feature type="domain" description="Integrase catalytic" evidence="3">
    <location>
        <begin position="559"/>
        <end position="672"/>
    </location>
</feature>
<keyword evidence="1" id="KW-0378">Hydrolase</keyword>
<feature type="compositionally biased region" description="Low complexity" evidence="2">
    <location>
        <begin position="769"/>
        <end position="778"/>
    </location>
</feature>
<feature type="compositionally biased region" description="Low complexity" evidence="2">
    <location>
        <begin position="785"/>
        <end position="796"/>
    </location>
</feature>
<dbReference type="PROSITE" id="PS50994">
    <property type="entry name" value="INTEGRASE"/>
    <property type="match status" value="1"/>
</dbReference>
<reference evidence="4" key="2">
    <citation type="submission" date="2006-02" db="EMBL/GenBank/DDBJ databases">
        <authorList>
            <consortium name="The International Medicago Genome Annotation Group"/>
        </authorList>
    </citation>
    <scope>NUCLEOTIDE SEQUENCE</scope>
</reference>
<keyword evidence="1" id="KW-0645">Protease</keyword>
<dbReference type="SUPFAM" id="SSF56672">
    <property type="entry name" value="DNA/RNA polymerases"/>
    <property type="match status" value="1"/>
</dbReference>
<reference evidence="4" key="1">
    <citation type="submission" date="2004-10" db="EMBL/GenBank/DDBJ databases">
        <title>Medicago truncatula BAC genomic sequence.</title>
        <authorList>
            <person name="Town C.D."/>
            <person name="Tallon L.J."/>
            <person name="Arbogast T."/>
            <person name="Althoff R."/>
            <person name="Hine E."/>
            <person name="Monaghan E."/>
            <person name="Smith S.A."/>
            <person name="Utterback T."/>
            <person name="Feldblyum T."/>
            <person name="Koo H."/>
            <person name="Cheung F."/>
        </authorList>
    </citation>
    <scope>NUCLEOTIDE SEQUENCE</scope>
</reference>
<name>Q2HT49_MEDTR</name>
<dbReference type="Pfam" id="PF00665">
    <property type="entry name" value="rve"/>
    <property type="match status" value="1"/>
</dbReference>
<dbReference type="InterPro" id="IPR036397">
    <property type="entry name" value="RNaseH_sf"/>
</dbReference>
<proteinExistence type="predicted"/>
<dbReference type="InterPro" id="IPR029472">
    <property type="entry name" value="Copia-like_N"/>
</dbReference>
<dbReference type="InterPro" id="IPR054722">
    <property type="entry name" value="PolX-like_BBD"/>
</dbReference>
<dbReference type="InterPro" id="IPR013103">
    <property type="entry name" value="RVT_2"/>
</dbReference>
<dbReference type="Pfam" id="PF25597">
    <property type="entry name" value="SH3_retrovirus"/>
    <property type="match status" value="1"/>
</dbReference>
<dbReference type="InterPro" id="IPR057670">
    <property type="entry name" value="SH3_retrovirus"/>
</dbReference>
<dbReference type="SUPFAM" id="SSF53098">
    <property type="entry name" value="Ribonuclease H-like"/>
    <property type="match status" value="1"/>
</dbReference>
<dbReference type="Pfam" id="PF22936">
    <property type="entry name" value="Pol_BBD"/>
    <property type="match status" value="1"/>
</dbReference>
<evidence type="ECO:0000259" key="3">
    <source>
        <dbReference type="PROSITE" id="PS50994"/>
    </source>
</evidence>
<dbReference type="Pfam" id="PF14244">
    <property type="entry name" value="Retrotran_gag_3"/>
    <property type="match status" value="1"/>
</dbReference>
<protein>
    <submittedName>
        <fullName evidence="4">Integrase, catalytic region</fullName>
    </submittedName>
</protein>